<dbReference type="AlphaFoldDB" id="A0A2N9X6Z4"/>
<proteinExistence type="predicted"/>
<dbReference type="PANTHER" id="PTHR42673:SF4">
    <property type="entry name" value="MALEYLACETOACETATE ISOMERASE"/>
    <property type="match status" value="1"/>
</dbReference>
<dbReference type="GO" id="GO:0004364">
    <property type="term" value="F:glutathione transferase activity"/>
    <property type="evidence" value="ECO:0007669"/>
    <property type="project" value="TreeGrafter"/>
</dbReference>
<name>A0A2N9X6Z4_9NEIS</name>
<accession>A0A2N9X6Z4</accession>
<organism evidence="2 3">
    <name type="scientific">Snodgrassella alvi</name>
    <dbReference type="NCBI Taxonomy" id="1196083"/>
    <lineage>
        <taxon>Bacteria</taxon>
        <taxon>Pseudomonadati</taxon>
        <taxon>Pseudomonadota</taxon>
        <taxon>Betaproteobacteria</taxon>
        <taxon>Neisseriales</taxon>
        <taxon>Neisseriaceae</taxon>
        <taxon>Snodgrassella</taxon>
    </lineage>
</organism>
<reference evidence="2" key="1">
    <citation type="journal article" date="2017" name="MBio">
        <title>Type VI secretion-mediated competition in the bee gut microbiome.</title>
        <authorList>
            <person name="Steele M.I."/>
            <person name="Kwong W.K."/>
            <person name="Powell J.E."/>
            <person name="Whiteley M."/>
            <person name="Moran N.A."/>
        </authorList>
    </citation>
    <scope>NUCLEOTIDE SEQUENCE [LARGE SCALE GENOMIC DNA]</scope>
    <source>
        <strain evidence="2">WkB273</strain>
    </source>
</reference>
<dbReference type="PROSITE" id="PS50404">
    <property type="entry name" value="GST_NTER"/>
    <property type="match status" value="1"/>
</dbReference>
<dbReference type="InterPro" id="IPR036249">
    <property type="entry name" value="Thioredoxin-like_sf"/>
</dbReference>
<keyword evidence="3" id="KW-1185">Reference proteome</keyword>
<gene>
    <name evidence="2" type="ORF">BHC54_05585</name>
</gene>
<dbReference type="InterPro" id="IPR036282">
    <property type="entry name" value="Glutathione-S-Trfase_C_sf"/>
</dbReference>
<dbReference type="SFLD" id="SFLDS00019">
    <property type="entry name" value="Glutathione_Transferase_(cytos"/>
    <property type="match status" value="1"/>
</dbReference>
<evidence type="ECO:0000313" key="3">
    <source>
        <dbReference type="Proteomes" id="UP000230202"/>
    </source>
</evidence>
<keyword evidence="2" id="KW-0808">Transferase</keyword>
<dbReference type="InterPro" id="IPR040079">
    <property type="entry name" value="Glutathione_S-Trfase"/>
</dbReference>
<comment type="caution">
    <text evidence="2">The sequence shown here is derived from an EMBL/GenBank/DDBJ whole genome shotgun (WGS) entry which is preliminary data.</text>
</comment>
<dbReference type="Gene3D" id="1.20.1050.10">
    <property type="match status" value="1"/>
</dbReference>
<dbReference type="GO" id="GO:0006749">
    <property type="term" value="P:glutathione metabolic process"/>
    <property type="evidence" value="ECO:0007669"/>
    <property type="project" value="TreeGrafter"/>
</dbReference>
<sequence length="228" mass="26519">MSYSLYIGNKNYSTWSMRPWLVMKHFQIDFTEIMVRFDNFDADSKFKQTILPLNPYGTVPILLDDELVISDSLAICEYLVERHPQLPLWPQNYKIRAKARSVTAKMHSGYSHIRQHLAMNIEAVLPEIGQIKLRDFPILRDEINFLDNHLSSLLAESESPYLFGDFSIADAFYAPMCLRLKGYQIPVSNVLNHYIETICTTEAVAEWIAEALEEKDFVVMDEPYRICR</sequence>
<dbReference type="Proteomes" id="UP000230202">
    <property type="component" value="Unassembled WGS sequence"/>
</dbReference>
<dbReference type="PANTHER" id="PTHR42673">
    <property type="entry name" value="MALEYLACETOACETATE ISOMERASE"/>
    <property type="match status" value="1"/>
</dbReference>
<dbReference type="SUPFAM" id="SSF47616">
    <property type="entry name" value="GST C-terminal domain-like"/>
    <property type="match status" value="1"/>
</dbReference>
<dbReference type="GO" id="GO:0006559">
    <property type="term" value="P:L-phenylalanine catabolic process"/>
    <property type="evidence" value="ECO:0007669"/>
    <property type="project" value="TreeGrafter"/>
</dbReference>
<evidence type="ECO:0000259" key="1">
    <source>
        <dbReference type="PROSITE" id="PS50404"/>
    </source>
</evidence>
<dbReference type="GO" id="GO:0016034">
    <property type="term" value="F:maleylacetoacetate isomerase activity"/>
    <property type="evidence" value="ECO:0007669"/>
    <property type="project" value="TreeGrafter"/>
</dbReference>
<dbReference type="EMBL" id="MEIL01000027">
    <property type="protein sequence ID" value="PIT39408.1"/>
    <property type="molecule type" value="Genomic_DNA"/>
</dbReference>
<dbReference type="SUPFAM" id="SSF52833">
    <property type="entry name" value="Thioredoxin-like"/>
    <property type="match status" value="1"/>
</dbReference>
<protein>
    <submittedName>
        <fullName evidence="2">Glutathione S-transferase</fullName>
    </submittedName>
</protein>
<dbReference type="RefSeq" id="WP_100152088.1">
    <property type="nucleotide sequence ID" value="NZ_MEIL01000027.1"/>
</dbReference>
<dbReference type="CDD" id="cd03043">
    <property type="entry name" value="GST_N_1"/>
    <property type="match status" value="1"/>
</dbReference>
<feature type="domain" description="GST N-terminal" evidence="1">
    <location>
        <begin position="3"/>
        <end position="87"/>
    </location>
</feature>
<dbReference type="InterPro" id="IPR004045">
    <property type="entry name" value="Glutathione_S-Trfase_N"/>
</dbReference>
<evidence type="ECO:0000313" key="2">
    <source>
        <dbReference type="EMBL" id="PIT39408.1"/>
    </source>
</evidence>
<dbReference type="Pfam" id="PF13409">
    <property type="entry name" value="GST_N_2"/>
    <property type="match status" value="1"/>
</dbReference>
<dbReference type="Gene3D" id="3.40.30.10">
    <property type="entry name" value="Glutaredoxin"/>
    <property type="match status" value="1"/>
</dbReference>